<evidence type="ECO:0000313" key="4">
    <source>
        <dbReference type="EMBL" id="TLX42066.1"/>
    </source>
</evidence>
<proteinExistence type="inferred from homology"/>
<name>A0A6C1KQL6_XANAU</name>
<dbReference type="EMBL" id="VAUP01000031">
    <property type="protein sequence ID" value="TLX42066.1"/>
    <property type="molecule type" value="Genomic_DNA"/>
</dbReference>
<dbReference type="Gene3D" id="3.30.1370.140">
    <property type="entry name" value="HupH hydrogenase expression protein, C-terminal domain"/>
    <property type="match status" value="2"/>
</dbReference>
<evidence type="ECO:0000259" key="3">
    <source>
        <dbReference type="Pfam" id="PF04809"/>
    </source>
</evidence>
<comment type="similarity">
    <text evidence="1">Belongs to the HupH/HyaF family.</text>
</comment>
<organism evidence="4 5">
    <name type="scientific">Xanthobacter autotrophicus</name>
    <dbReference type="NCBI Taxonomy" id="280"/>
    <lineage>
        <taxon>Bacteria</taxon>
        <taxon>Pseudomonadati</taxon>
        <taxon>Pseudomonadota</taxon>
        <taxon>Alphaproteobacteria</taxon>
        <taxon>Hyphomicrobiales</taxon>
        <taxon>Xanthobacteraceae</taxon>
        <taxon>Xanthobacter</taxon>
    </lineage>
</organism>
<evidence type="ECO:0000256" key="2">
    <source>
        <dbReference type="SAM" id="MobiDB-lite"/>
    </source>
</evidence>
<dbReference type="AlphaFoldDB" id="A0A6C1KQL6"/>
<comment type="caution">
    <text evidence="4">The sequence shown here is derived from an EMBL/GenBank/DDBJ whole genome shotgun (WGS) entry which is preliminary data.</text>
</comment>
<protein>
    <submittedName>
        <fullName evidence="4">Hydrogenase expression/formation protein</fullName>
    </submittedName>
</protein>
<feature type="region of interest" description="Disordered" evidence="2">
    <location>
        <begin position="1"/>
        <end position="26"/>
    </location>
</feature>
<dbReference type="RefSeq" id="WP_138400207.1">
    <property type="nucleotide sequence ID" value="NZ_JBAFVI010000010.1"/>
</dbReference>
<dbReference type="GeneID" id="95774661"/>
<dbReference type="Pfam" id="PF04809">
    <property type="entry name" value="HupH_C"/>
    <property type="match status" value="2"/>
</dbReference>
<reference evidence="4 5" key="1">
    <citation type="submission" date="2019-05" db="EMBL/GenBank/DDBJ databases">
        <authorList>
            <person name="Zhou X."/>
        </authorList>
    </citation>
    <scope>NUCLEOTIDE SEQUENCE [LARGE SCALE GENOMIC DNA]</scope>
    <source>
        <strain evidence="4 5">DSM 432</strain>
    </source>
</reference>
<dbReference type="InterPro" id="IPR006894">
    <property type="entry name" value="HupH_Hydgase_express_prot_C"/>
</dbReference>
<evidence type="ECO:0000313" key="5">
    <source>
        <dbReference type="Proteomes" id="UP000305131"/>
    </source>
</evidence>
<feature type="domain" description="HupH hydrogenase expression protein C-terminal" evidence="3">
    <location>
        <begin position="166"/>
        <end position="282"/>
    </location>
</feature>
<accession>A0A6C1KQL6</accession>
<gene>
    <name evidence="4" type="ORF">FBQ73_14495</name>
</gene>
<dbReference type="OrthoDB" id="6560677at2"/>
<dbReference type="Proteomes" id="UP000305131">
    <property type="component" value="Unassembled WGS sequence"/>
</dbReference>
<dbReference type="InterPro" id="IPR038527">
    <property type="entry name" value="HupH_C_sf"/>
</dbReference>
<feature type="domain" description="HupH hydrogenase expression protein C-terminal" evidence="3">
    <location>
        <begin position="55"/>
        <end position="142"/>
    </location>
</feature>
<evidence type="ECO:0000256" key="1">
    <source>
        <dbReference type="ARBA" id="ARBA00010832"/>
    </source>
</evidence>
<sequence length="284" mass="30242">MSSSPFATQPPVGFGPGSQSGSDEEGLAYLPLPSGMRIFEAHLPEVADPDRLAPALSVLEQVIAALQSWQPGTSHVIPLTHLDRDNIALVDEAMGEGEVAIKVAAFGDARAMEIQEATFAGVWRLRGAAGTDRIEVAAFPRGALVRAFGAGAGIDLEGLDTPAPGIFNAPALLVEIDHRARARQPGELPHVINLSLLPHTPEDLAMLDARLGQGATTVLSRGYGNCRIDACATRNVWRVRFYNSQDMLILDTIEVIEVPEVACAAREDIADSAERLTDVLAAIR</sequence>